<evidence type="ECO:0000313" key="2">
    <source>
        <dbReference type="EMBL" id="PHQ35652.1"/>
    </source>
</evidence>
<dbReference type="GeneID" id="90608224"/>
<reference evidence="2 3" key="1">
    <citation type="submission" date="2017-06" db="EMBL/GenBank/DDBJ databases">
        <title>Description of Rhodopirellula bahusiensis sp. nov.</title>
        <authorList>
            <person name="Kizina J."/>
            <person name="Harder J."/>
        </authorList>
    </citation>
    <scope>NUCLEOTIDE SEQUENCE [LARGE SCALE GENOMIC DNA]</scope>
    <source>
        <strain evidence="2 3">SWK21</strain>
    </source>
</reference>
<accession>A0A2G1W9D5</accession>
<dbReference type="OrthoDB" id="273981at2"/>
<dbReference type="AlphaFoldDB" id="A0A2G1W9D5"/>
<keyword evidence="3" id="KW-1185">Reference proteome</keyword>
<dbReference type="Proteomes" id="UP000225740">
    <property type="component" value="Unassembled WGS sequence"/>
</dbReference>
<dbReference type="EMBL" id="NIZW01000006">
    <property type="protein sequence ID" value="PHQ35652.1"/>
    <property type="molecule type" value="Genomic_DNA"/>
</dbReference>
<dbReference type="RefSeq" id="WP_099260284.1">
    <property type="nucleotide sequence ID" value="NZ_NIZW01000006.1"/>
</dbReference>
<evidence type="ECO:0000313" key="3">
    <source>
        <dbReference type="Proteomes" id="UP000225740"/>
    </source>
</evidence>
<evidence type="ECO:0000256" key="1">
    <source>
        <dbReference type="SAM" id="MobiDB-lite"/>
    </source>
</evidence>
<organism evidence="2 3">
    <name type="scientific">Rhodopirellula bahusiensis</name>
    <dbReference type="NCBI Taxonomy" id="2014065"/>
    <lineage>
        <taxon>Bacteria</taxon>
        <taxon>Pseudomonadati</taxon>
        <taxon>Planctomycetota</taxon>
        <taxon>Planctomycetia</taxon>
        <taxon>Pirellulales</taxon>
        <taxon>Pirellulaceae</taxon>
        <taxon>Rhodopirellula</taxon>
    </lineage>
</organism>
<proteinExistence type="predicted"/>
<sequence length="280" mass="30935">MRITLSESNSSAPPNQREGWPDAPEPAEIAGPPCIVAWVGDSSDPLTLQAKALCERNADAVATYRDVASIVASPPRLPLTHVLLAQTDRSHSVEASQIRDLRRVAPTAKILRWLGPLVAPSVGLPGQDDWIESISWRDSSHALPNWLDGRPDSDDSARSCTTQGLIIVSRSWATADALFDAVESIAAQQNKSMPVMTWRRDGLTRADRFTNAHVVWDDSVWRPSTPKPCRLPADAANREYRHIWLTGMATPSQIDTALRSGVNVVWNKPTRRESIEALWR</sequence>
<feature type="compositionally biased region" description="Polar residues" evidence="1">
    <location>
        <begin position="1"/>
        <end position="14"/>
    </location>
</feature>
<name>A0A2G1W9D5_9BACT</name>
<feature type="region of interest" description="Disordered" evidence="1">
    <location>
        <begin position="1"/>
        <end position="26"/>
    </location>
</feature>
<protein>
    <submittedName>
        <fullName evidence="2">Uncharacterized protein</fullName>
    </submittedName>
</protein>
<comment type="caution">
    <text evidence="2">The sequence shown here is derived from an EMBL/GenBank/DDBJ whole genome shotgun (WGS) entry which is preliminary data.</text>
</comment>
<gene>
    <name evidence="2" type="ORF">CEE69_08520</name>
</gene>